<dbReference type="EMBL" id="FPHH01000157">
    <property type="protein sequence ID" value="SFV70776.1"/>
    <property type="molecule type" value="Genomic_DNA"/>
</dbReference>
<keyword evidence="1" id="KW-0812">Transmembrane</keyword>
<evidence type="ECO:0000313" key="2">
    <source>
        <dbReference type="EMBL" id="SFV70776.1"/>
    </source>
</evidence>
<protein>
    <recommendedName>
        <fullName evidence="3">Prepilin-type N-terminal cleavage/methylation domain-containing protein</fullName>
    </recommendedName>
</protein>
<evidence type="ECO:0000256" key="1">
    <source>
        <dbReference type="SAM" id="Phobius"/>
    </source>
</evidence>
<dbReference type="AlphaFoldDB" id="A0A1W1CY43"/>
<gene>
    <name evidence="2" type="ORF">MNB_SM-5-1480</name>
</gene>
<organism evidence="2">
    <name type="scientific">hydrothermal vent metagenome</name>
    <dbReference type="NCBI Taxonomy" id="652676"/>
    <lineage>
        <taxon>unclassified sequences</taxon>
        <taxon>metagenomes</taxon>
        <taxon>ecological metagenomes</taxon>
    </lineage>
</organism>
<dbReference type="Pfam" id="PF07963">
    <property type="entry name" value="N_methyl"/>
    <property type="match status" value="1"/>
</dbReference>
<sequence>MTKQTKRGAFTLIEVMVAVMIISVVILALMRMYANDTYLFATYKKESHVNDYASFLIENSDFGLENKNIYLYDLVSEFDMEDNLRRKLKEQKAEVIYKVVKNIDLSDDTNTTAPQMSLEIGESVIRLDKGASTALSRLQLR</sequence>
<reference evidence="2" key="1">
    <citation type="submission" date="2016-10" db="EMBL/GenBank/DDBJ databases">
        <authorList>
            <person name="de Groot N.N."/>
        </authorList>
    </citation>
    <scope>NUCLEOTIDE SEQUENCE</scope>
</reference>
<keyword evidence="1" id="KW-1133">Transmembrane helix</keyword>
<dbReference type="NCBIfam" id="TIGR02532">
    <property type="entry name" value="IV_pilin_GFxxxE"/>
    <property type="match status" value="1"/>
</dbReference>
<dbReference type="InterPro" id="IPR012902">
    <property type="entry name" value="N_methyl_site"/>
</dbReference>
<name>A0A1W1CY43_9ZZZZ</name>
<keyword evidence="1" id="KW-0472">Membrane</keyword>
<accession>A0A1W1CY43</accession>
<feature type="transmembrane region" description="Helical" evidence="1">
    <location>
        <begin position="12"/>
        <end position="34"/>
    </location>
</feature>
<evidence type="ECO:0008006" key="3">
    <source>
        <dbReference type="Google" id="ProtNLM"/>
    </source>
</evidence>
<proteinExistence type="predicted"/>